<feature type="binding site" evidence="10">
    <location>
        <position position="13"/>
    </location>
    <ligand>
        <name>sn-glycerol 1-phosphate</name>
        <dbReference type="ChEBI" id="CHEBI:57685"/>
    </ligand>
</feature>
<dbReference type="InterPro" id="IPR008205">
    <property type="entry name" value="GGGP_HepGP_synthase"/>
</dbReference>
<dbReference type="SUPFAM" id="SSF51395">
    <property type="entry name" value="FMN-linked oxidoreductases"/>
    <property type="match status" value="1"/>
</dbReference>
<keyword evidence="6 10" id="KW-0443">Lipid metabolism</keyword>
<evidence type="ECO:0000256" key="3">
    <source>
        <dbReference type="ARBA" id="ARBA00022679"/>
    </source>
</evidence>
<evidence type="ECO:0000256" key="6">
    <source>
        <dbReference type="ARBA" id="ARBA00023098"/>
    </source>
</evidence>
<keyword evidence="3 10" id="KW-0808">Transferase</keyword>
<evidence type="ECO:0000313" key="11">
    <source>
        <dbReference type="EMBL" id="QLG28737.1"/>
    </source>
</evidence>
<dbReference type="HAMAP" id="MF_00112">
    <property type="entry name" value="GGGP_HepGP_synthase"/>
    <property type="match status" value="1"/>
</dbReference>
<evidence type="ECO:0000256" key="7">
    <source>
        <dbReference type="ARBA" id="ARBA00023209"/>
    </source>
</evidence>
<evidence type="ECO:0000256" key="9">
    <source>
        <dbReference type="ARBA" id="ARBA00047288"/>
    </source>
</evidence>
<comment type="similarity">
    <text evidence="10">Belongs to the GGGP/HepGP synthase family. Group I subfamily.</text>
</comment>
<dbReference type="OrthoDB" id="49758at2157"/>
<comment type="subcellular location">
    <subcellularLocation>
        <location evidence="10">Cytoplasm</location>
    </subcellularLocation>
</comment>
<keyword evidence="5 10" id="KW-0460">Magnesium</keyword>
<evidence type="ECO:0000313" key="12">
    <source>
        <dbReference type="Proteomes" id="UP000509750"/>
    </source>
</evidence>
<dbReference type="NCBIfam" id="TIGR04147">
    <property type="entry name" value="GGGPS_Halobact"/>
    <property type="match status" value="1"/>
</dbReference>
<keyword evidence="7 10" id="KW-0594">Phospholipid biosynthesis</keyword>
<feature type="binding site" evidence="10">
    <location>
        <position position="192"/>
    </location>
    <ligand>
        <name>sn-glycerol 1-phosphate</name>
        <dbReference type="ChEBI" id="CHEBI:57685"/>
    </ligand>
</feature>
<dbReference type="PANTHER" id="PTHR40029">
    <property type="match status" value="1"/>
</dbReference>
<dbReference type="InterPro" id="IPR039074">
    <property type="entry name" value="GGGP/HepGP_synthase_I"/>
</dbReference>
<evidence type="ECO:0000256" key="1">
    <source>
        <dbReference type="ARBA" id="ARBA00022490"/>
    </source>
</evidence>
<dbReference type="Pfam" id="PF01884">
    <property type="entry name" value="PcrB"/>
    <property type="match status" value="1"/>
</dbReference>
<dbReference type="CDD" id="cd02812">
    <property type="entry name" value="PcrB_like"/>
    <property type="match status" value="1"/>
</dbReference>
<organism evidence="11 12">
    <name type="scientific">Halorarum halophilum</name>
    <dbReference type="NCBI Taxonomy" id="2743090"/>
    <lineage>
        <taxon>Archaea</taxon>
        <taxon>Methanobacteriati</taxon>
        <taxon>Methanobacteriota</taxon>
        <taxon>Stenosarchaea group</taxon>
        <taxon>Halobacteria</taxon>
        <taxon>Halobacteriales</taxon>
        <taxon>Haloferacaceae</taxon>
        <taxon>Halorarum</taxon>
    </lineage>
</organism>
<dbReference type="KEGG" id="halg:HUG10_14840"/>
<dbReference type="EC" id="2.5.1.41" evidence="10"/>
<evidence type="ECO:0000256" key="2">
    <source>
        <dbReference type="ARBA" id="ARBA00022516"/>
    </source>
</evidence>
<feature type="binding site" evidence="10">
    <location>
        <position position="42"/>
    </location>
    <ligand>
        <name>Mg(2+)</name>
        <dbReference type="ChEBI" id="CHEBI:18420"/>
    </ligand>
</feature>
<dbReference type="InterPro" id="IPR026417">
    <property type="entry name" value="GGGPS_halobacteria"/>
</dbReference>
<dbReference type="GO" id="GO:0046474">
    <property type="term" value="P:glycerophospholipid biosynthetic process"/>
    <property type="evidence" value="ECO:0007669"/>
    <property type="project" value="UniProtKB-UniRule"/>
</dbReference>
<dbReference type="PANTHER" id="PTHR40029:SF2">
    <property type="entry name" value="HEPTAPRENYLGLYCERYL PHOSPHATE SYNTHASE"/>
    <property type="match status" value="1"/>
</dbReference>
<evidence type="ECO:0000256" key="10">
    <source>
        <dbReference type="HAMAP-Rule" id="MF_00112"/>
    </source>
</evidence>
<comment type="cofactor">
    <cofactor evidence="10">
        <name>Mg(2+)</name>
        <dbReference type="ChEBI" id="CHEBI:18420"/>
    </cofactor>
</comment>
<comment type="catalytic activity">
    <reaction evidence="9 10">
        <text>sn-glycerol 1-phosphate + (2E,6E,10E)-geranylgeranyl diphosphate = sn-3-O-(geranylgeranyl)glycerol 1-phosphate + diphosphate</text>
        <dbReference type="Rhea" id="RHEA:23404"/>
        <dbReference type="ChEBI" id="CHEBI:33019"/>
        <dbReference type="ChEBI" id="CHEBI:57677"/>
        <dbReference type="ChEBI" id="CHEBI:57685"/>
        <dbReference type="ChEBI" id="CHEBI:58756"/>
        <dbReference type="EC" id="2.5.1.41"/>
    </reaction>
</comment>
<keyword evidence="2 10" id="KW-0444">Lipid biosynthesis</keyword>
<dbReference type="RefSeq" id="WP_179170311.1">
    <property type="nucleotide sequence ID" value="NZ_CP058529.1"/>
</dbReference>
<name>A0A7D5KF68_9EURY</name>
<keyword evidence="8 10" id="KW-1208">Phospholipid metabolism</keyword>
<feature type="binding site" evidence="10">
    <location>
        <begin position="162"/>
        <end position="167"/>
    </location>
    <ligand>
        <name>sn-glycerol 1-phosphate</name>
        <dbReference type="ChEBI" id="CHEBI:57685"/>
    </ligand>
</feature>
<keyword evidence="12" id="KW-1185">Reference proteome</keyword>
<keyword evidence="1 10" id="KW-0963">Cytoplasm</keyword>
<evidence type="ECO:0000256" key="4">
    <source>
        <dbReference type="ARBA" id="ARBA00022723"/>
    </source>
</evidence>
<gene>
    <name evidence="11" type="ORF">HUG10_14840</name>
</gene>
<dbReference type="Gene3D" id="3.20.20.390">
    <property type="entry name" value="FMN-linked oxidoreductases"/>
    <property type="match status" value="1"/>
</dbReference>
<dbReference type="GO" id="GO:0120536">
    <property type="term" value="F:heptaprenylglyceryl phosphate synthase activity"/>
    <property type="evidence" value="ECO:0007669"/>
    <property type="project" value="UniProtKB-ARBA"/>
</dbReference>
<dbReference type="Proteomes" id="UP000509750">
    <property type="component" value="Chromosome"/>
</dbReference>
<dbReference type="EMBL" id="CP058529">
    <property type="protein sequence ID" value="QLG28737.1"/>
    <property type="molecule type" value="Genomic_DNA"/>
</dbReference>
<dbReference type="NCBIfam" id="TIGR01768">
    <property type="entry name" value="GGGP-family"/>
    <property type="match status" value="1"/>
</dbReference>
<dbReference type="GO" id="GO:0047294">
    <property type="term" value="F:phosphoglycerol geranylgeranyltransferase activity"/>
    <property type="evidence" value="ECO:0007669"/>
    <property type="project" value="UniProtKB-UniRule"/>
</dbReference>
<feature type="binding site" evidence="10">
    <location>
        <begin position="212"/>
        <end position="213"/>
    </location>
    <ligand>
        <name>sn-glycerol 1-phosphate</name>
        <dbReference type="ChEBI" id="CHEBI:57685"/>
    </ligand>
</feature>
<dbReference type="AlphaFoldDB" id="A0A7D5KF68"/>
<feature type="binding site" evidence="10">
    <location>
        <position position="15"/>
    </location>
    <ligand>
        <name>Mg(2+)</name>
        <dbReference type="ChEBI" id="CHEBI:18420"/>
    </ligand>
</feature>
<sequence>MTAPWDDWDHVLKVDPDKELHADETFEDVCATGTDAIEIGGTLDVTADKMRRVVEACEEYDVPLYQEPSNPGVVIDSDALEGYLVPTVFNAGGPFWITGAHKEWVRIDNGLDWSRTHTEAYIVLNPEASVAQLTDADCDLGADDVAAYARVAERMFGQEIVYIEYSGTFGDTEKVGAAQDALDDASLFYGGGIRDYDAAHEMGKHADTVVVGDLLHDEGCDAVRETVEGVKDAHAELADV</sequence>
<comment type="caution">
    <text evidence="10">Lacks conserved residue(s) required for the propagation of feature annotation.</text>
</comment>
<dbReference type="NCBIfam" id="NF003199">
    <property type="entry name" value="PRK04169.1-3"/>
    <property type="match status" value="1"/>
</dbReference>
<accession>A0A7D5KF68</accession>
<comment type="function">
    <text evidence="10">Prenyltransferase that catalyzes the transfer of the geranylgeranyl moiety of geranylgeranyl diphosphate (GGPP) to the C3 hydroxyl of sn-glycerol-1-phosphate (G1P). This reaction is the first ether-bond-formation step in the biosynthesis of archaeal membrane lipids.</text>
</comment>
<proteinExistence type="inferred from homology"/>
<dbReference type="GO" id="GO:0005737">
    <property type="term" value="C:cytoplasm"/>
    <property type="evidence" value="ECO:0007669"/>
    <property type="project" value="UniProtKB-SubCell"/>
</dbReference>
<dbReference type="InterPro" id="IPR038597">
    <property type="entry name" value="GGGP/HepGP_synthase_sf"/>
</dbReference>
<dbReference type="GeneID" id="56030135"/>
<dbReference type="GO" id="GO:0000287">
    <property type="term" value="F:magnesium ion binding"/>
    <property type="evidence" value="ECO:0007669"/>
    <property type="project" value="UniProtKB-UniRule"/>
</dbReference>
<evidence type="ECO:0000256" key="5">
    <source>
        <dbReference type="ARBA" id="ARBA00022842"/>
    </source>
</evidence>
<reference evidence="11 12" key="1">
    <citation type="submission" date="2020-07" db="EMBL/GenBank/DDBJ databases">
        <title>Gai3-2, isolated from salt lake.</title>
        <authorList>
            <person name="Cui H."/>
            <person name="Shi X."/>
        </authorList>
    </citation>
    <scope>NUCLEOTIDE SEQUENCE [LARGE SCALE GENOMIC DNA]</scope>
    <source>
        <strain evidence="11 12">Gai3-2</strain>
    </source>
</reference>
<protein>
    <recommendedName>
        <fullName evidence="10">Geranylgeranylglyceryl phosphate synthase</fullName>
        <shortName evidence="10">GGGP synthase</shortName>
        <shortName evidence="10">GGGPS</shortName>
        <ecNumber evidence="10">2.5.1.41</ecNumber>
    </recommendedName>
    <alternativeName>
        <fullName evidence="10">(S)-3-O-geranylgeranylglyceryl phosphate synthase</fullName>
    </alternativeName>
    <alternativeName>
        <fullName evidence="10">Phosphoglycerol geranylgeranyltransferase</fullName>
    </alternativeName>
</protein>
<dbReference type="UniPathway" id="UPA00940"/>
<keyword evidence="4 10" id="KW-0479">Metal-binding</keyword>
<comment type="pathway">
    <text evidence="10">Membrane lipid metabolism; glycerophospholipid metabolism.</text>
</comment>
<evidence type="ECO:0000256" key="8">
    <source>
        <dbReference type="ARBA" id="ARBA00023264"/>
    </source>
</evidence>